<feature type="transmembrane region" description="Helical" evidence="1">
    <location>
        <begin position="33"/>
        <end position="54"/>
    </location>
</feature>
<accession>A0A6J6I143</accession>
<evidence type="ECO:0000313" key="4">
    <source>
        <dbReference type="EMBL" id="CAB4917722.1"/>
    </source>
</evidence>
<evidence type="ECO:0000313" key="3">
    <source>
        <dbReference type="EMBL" id="CAB4660714.1"/>
    </source>
</evidence>
<protein>
    <submittedName>
        <fullName evidence="2">Unannotated protein</fullName>
    </submittedName>
</protein>
<reference evidence="2" key="1">
    <citation type="submission" date="2020-05" db="EMBL/GenBank/DDBJ databases">
        <authorList>
            <person name="Chiriac C."/>
            <person name="Salcher M."/>
            <person name="Ghai R."/>
            <person name="Kavagutti S V."/>
        </authorList>
    </citation>
    <scope>NUCLEOTIDE SEQUENCE</scope>
</reference>
<evidence type="ECO:0000256" key="1">
    <source>
        <dbReference type="SAM" id="Phobius"/>
    </source>
</evidence>
<organism evidence="2">
    <name type="scientific">freshwater metagenome</name>
    <dbReference type="NCBI Taxonomy" id="449393"/>
    <lineage>
        <taxon>unclassified sequences</taxon>
        <taxon>metagenomes</taxon>
        <taxon>ecological metagenomes</taxon>
    </lineage>
</organism>
<keyword evidence="1" id="KW-0812">Transmembrane</keyword>
<dbReference type="EMBL" id="CAEZWR010000045">
    <property type="protein sequence ID" value="CAB4660714.1"/>
    <property type="molecule type" value="Genomic_DNA"/>
</dbReference>
<gene>
    <name evidence="2" type="ORF">UFOPK1908_00703</name>
    <name evidence="3" type="ORF">UFOPK2282_00520</name>
    <name evidence="4" type="ORF">UFOPK3576_01515</name>
</gene>
<evidence type="ECO:0000313" key="2">
    <source>
        <dbReference type="EMBL" id="CAB4620091.1"/>
    </source>
</evidence>
<sequence>MFRIVNQYTLQAHIALRRHWIALAAQRNDRGDVPGWVLVAVMTAGLVTAIWLVADDALTSVFDRAMTSVSVRN</sequence>
<name>A0A6J6I143_9ZZZZ</name>
<dbReference type="EMBL" id="CAFBMO010000090">
    <property type="protein sequence ID" value="CAB4917722.1"/>
    <property type="molecule type" value="Genomic_DNA"/>
</dbReference>
<keyword evidence="1" id="KW-0472">Membrane</keyword>
<proteinExistence type="predicted"/>
<dbReference type="AlphaFoldDB" id="A0A6J6I143"/>
<keyword evidence="1" id="KW-1133">Transmembrane helix</keyword>
<dbReference type="EMBL" id="CAEZVB010000025">
    <property type="protein sequence ID" value="CAB4620091.1"/>
    <property type="molecule type" value="Genomic_DNA"/>
</dbReference>